<keyword evidence="4" id="KW-1185">Reference proteome</keyword>
<proteinExistence type="predicted"/>
<keyword evidence="2" id="KW-0732">Signal</keyword>
<comment type="caution">
    <text evidence="3">The sequence shown here is derived from an EMBL/GenBank/DDBJ whole genome shotgun (WGS) entry which is preliminary data.</text>
</comment>
<protein>
    <submittedName>
        <fullName evidence="3">Uncharacterized protein</fullName>
    </submittedName>
</protein>
<reference evidence="4" key="1">
    <citation type="journal article" date="2019" name="Int. J. Syst. Evol. Microbiol.">
        <title>The Global Catalogue of Microorganisms (GCM) 10K type strain sequencing project: providing services to taxonomists for standard genome sequencing and annotation.</title>
        <authorList>
            <consortium name="The Broad Institute Genomics Platform"/>
            <consortium name="The Broad Institute Genome Sequencing Center for Infectious Disease"/>
            <person name="Wu L."/>
            <person name="Ma J."/>
        </authorList>
    </citation>
    <scope>NUCLEOTIDE SEQUENCE [LARGE SCALE GENOMIC DNA]</scope>
    <source>
        <strain evidence="4">CGMCC 4.7371</strain>
    </source>
</reference>
<feature type="region of interest" description="Disordered" evidence="1">
    <location>
        <begin position="22"/>
        <end position="48"/>
    </location>
</feature>
<name>A0ABQ2NA14_9ACTN</name>
<gene>
    <name evidence="3" type="ORF">GCM10011584_14700</name>
</gene>
<dbReference type="PROSITE" id="PS51257">
    <property type="entry name" value="PROKAR_LIPOPROTEIN"/>
    <property type="match status" value="1"/>
</dbReference>
<accession>A0ABQ2NA14</accession>
<dbReference type="EMBL" id="BMNI01000003">
    <property type="protein sequence ID" value="GGO88228.1"/>
    <property type="molecule type" value="Genomic_DNA"/>
</dbReference>
<evidence type="ECO:0000256" key="2">
    <source>
        <dbReference type="SAM" id="SignalP"/>
    </source>
</evidence>
<dbReference type="InterPro" id="IPR008972">
    <property type="entry name" value="Cupredoxin"/>
</dbReference>
<dbReference type="Proteomes" id="UP000655410">
    <property type="component" value="Unassembled WGS sequence"/>
</dbReference>
<organism evidence="3 4">
    <name type="scientific">Nocardioides phosphati</name>
    <dbReference type="NCBI Taxonomy" id="1867775"/>
    <lineage>
        <taxon>Bacteria</taxon>
        <taxon>Bacillati</taxon>
        <taxon>Actinomycetota</taxon>
        <taxon>Actinomycetes</taxon>
        <taxon>Propionibacteriales</taxon>
        <taxon>Nocardioidaceae</taxon>
        <taxon>Nocardioides</taxon>
    </lineage>
</organism>
<dbReference type="SUPFAM" id="SSF49503">
    <property type="entry name" value="Cupredoxins"/>
    <property type="match status" value="1"/>
</dbReference>
<evidence type="ECO:0000313" key="3">
    <source>
        <dbReference type="EMBL" id="GGO88228.1"/>
    </source>
</evidence>
<dbReference type="Gene3D" id="2.60.40.420">
    <property type="entry name" value="Cupredoxins - blue copper proteins"/>
    <property type="match status" value="1"/>
</dbReference>
<dbReference type="RefSeq" id="WP_188783372.1">
    <property type="nucleotide sequence ID" value="NZ_BMNI01000003.1"/>
</dbReference>
<evidence type="ECO:0000313" key="4">
    <source>
        <dbReference type="Proteomes" id="UP000655410"/>
    </source>
</evidence>
<feature type="chain" id="PRO_5046259110" evidence="2">
    <location>
        <begin position="21"/>
        <end position="134"/>
    </location>
</feature>
<feature type="signal peptide" evidence="2">
    <location>
        <begin position="1"/>
        <end position="20"/>
    </location>
</feature>
<evidence type="ECO:0000256" key="1">
    <source>
        <dbReference type="SAM" id="MobiDB-lite"/>
    </source>
</evidence>
<sequence>MRIALTTLALAGTLALAACASEGTSSAPTPSTSTSGSTSPTASASAKPAKVIDITVKGDKVTPSGEMIKVPVGKPIELRVTSDSSGELHIHTTPAQSLEYTPGTHSVIITIPRPGTIETELEQTGTLVAQLEAE</sequence>